<organism evidence="2 3">
    <name type="scientific">Brachybacterium rhamnosum</name>
    <dbReference type="NCBI Taxonomy" id="173361"/>
    <lineage>
        <taxon>Bacteria</taxon>
        <taxon>Bacillati</taxon>
        <taxon>Actinomycetota</taxon>
        <taxon>Actinomycetes</taxon>
        <taxon>Micrococcales</taxon>
        <taxon>Dermabacteraceae</taxon>
        <taxon>Brachybacterium</taxon>
    </lineage>
</organism>
<evidence type="ECO:0000313" key="2">
    <source>
        <dbReference type="EMBL" id="MFD1834512.1"/>
    </source>
</evidence>
<feature type="region of interest" description="Disordered" evidence="1">
    <location>
        <begin position="44"/>
        <end position="69"/>
    </location>
</feature>
<dbReference type="RefSeq" id="WP_168197999.1">
    <property type="nucleotide sequence ID" value="NZ_BAAAIS010000002.1"/>
</dbReference>
<reference evidence="3" key="1">
    <citation type="journal article" date="2019" name="Int. J. Syst. Evol. Microbiol.">
        <title>The Global Catalogue of Microorganisms (GCM) 10K type strain sequencing project: providing services to taxonomists for standard genome sequencing and annotation.</title>
        <authorList>
            <consortium name="The Broad Institute Genomics Platform"/>
            <consortium name="The Broad Institute Genome Sequencing Center for Infectious Disease"/>
            <person name="Wu L."/>
            <person name="Ma J."/>
        </authorList>
    </citation>
    <scope>NUCLEOTIDE SEQUENCE [LARGE SCALE GENOMIC DNA]</scope>
    <source>
        <strain evidence="3">JCM 11650</strain>
    </source>
</reference>
<dbReference type="InterPro" id="IPR047990">
    <property type="entry name" value="DLW39-like"/>
</dbReference>
<gene>
    <name evidence="2" type="ORF">ACFSDA_05405</name>
</gene>
<dbReference type="Proteomes" id="UP001597280">
    <property type="component" value="Unassembled WGS sequence"/>
</dbReference>
<keyword evidence="3" id="KW-1185">Reference proteome</keyword>
<proteinExistence type="predicted"/>
<evidence type="ECO:0000256" key="1">
    <source>
        <dbReference type="SAM" id="MobiDB-lite"/>
    </source>
</evidence>
<dbReference type="NCBIfam" id="NF038356">
    <property type="entry name" value="actino_DLW39"/>
    <property type="match status" value="1"/>
</dbReference>
<accession>A0ABW4PW74</accession>
<evidence type="ECO:0000313" key="3">
    <source>
        <dbReference type="Proteomes" id="UP001597280"/>
    </source>
</evidence>
<name>A0ABW4PW74_9MICO</name>
<sequence>MIGGLVKKLLAYTALLAGSAVAGVLVWRKVEADQHRDDLWAEAEKISSEQDAPRAETVYTTESVPAPRA</sequence>
<dbReference type="EMBL" id="JBHUFL010000002">
    <property type="protein sequence ID" value="MFD1834512.1"/>
    <property type="molecule type" value="Genomic_DNA"/>
</dbReference>
<feature type="compositionally biased region" description="Basic and acidic residues" evidence="1">
    <location>
        <begin position="44"/>
        <end position="54"/>
    </location>
</feature>
<comment type="caution">
    <text evidence="2">The sequence shown here is derived from an EMBL/GenBank/DDBJ whole genome shotgun (WGS) entry which is preliminary data.</text>
</comment>
<protein>
    <submittedName>
        <fullName evidence="2">DLW-39 family protein</fullName>
    </submittedName>
</protein>